<keyword evidence="2" id="KW-1185">Reference proteome</keyword>
<organism evidence="1 2">
    <name type="scientific">Paralvinella palmiformis</name>
    <dbReference type="NCBI Taxonomy" id="53620"/>
    <lineage>
        <taxon>Eukaryota</taxon>
        <taxon>Metazoa</taxon>
        <taxon>Spiralia</taxon>
        <taxon>Lophotrochozoa</taxon>
        <taxon>Annelida</taxon>
        <taxon>Polychaeta</taxon>
        <taxon>Sedentaria</taxon>
        <taxon>Canalipalpata</taxon>
        <taxon>Terebellida</taxon>
        <taxon>Terebelliformia</taxon>
        <taxon>Alvinellidae</taxon>
        <taxon>Paralvinella</taxon>
    </lineage>
</organism>
<reference evidence="1" key="1">
    <citation type="journal article" date="2023" name="Mol. Biol. Evol.">
        <title>Third-Generation Sequencing Reveals the Adaptive Role of the Epigenome in Three Deep-Sea Polychaetes.</title>
        <authorList>
            <person name="Perez M."/>
            <person name="Aroh O."/>
            <person name="Sun Y."/>
            <person name="Lan Y."/>
            <person name="Juniper S.K."/>
            <person name="Young C.R."/>
            <person name="Angers B."/>
            <person name="Qian P.Y."/>
        </authorList>
    </citation>
    <scope>NUCLEOTIDE SEQUENCE</scope>
    <source>
        <strain evidence="1">P08H-3</strain>
    </source>
</reference>
<dbReference type="EMBL" id="JAODUP010000156">
    <property type="protein sequence ID" value="KAK2159239.1"/>
    <property type="molecule type" value="Genomic_DNA"/>
</dbReference>
<dbReference type="Proteomes" id="UP001208570">
    <property type="component" value="Unassembled WGS sequence"/>
</dbReference>
<name>A0AAD9JU83_9ANNE</name>
<dbReference type="AlphaFoldDB" id="A0AAD9JU83"/>
<gene>
    <name evidence="1" type="ORF">LSH36_156g11046</name>
</gene>
<comment type="caution">
    <text evidence="1">The sequence shown here is derived from an EMBL/GenBank/DDBJ whole genome shotgun (WGS) entry which is preliminary data.</text>
</comment>
<protein>
    <submittedName>
        <fullName evidence="1">Uncharacterized protein</fullName>
    </submittedName>
</protein>
<accession>A0AAD9JU83</accession>
<proteinExistence type="predicted"/>
<evidence type="ECO:0000313" key="2">
    <source>
        <dbReference type="Proteomes" id="UP001208570"/>
    </source>
</evidence>
<sequence length="67" mass="7306">MTGSSVGLCSIRWFEGSRARSALFPSSAITLDQSDGRSTGALFSILRRTARWRSLRLILVPAFSNSS</sequence>
<evidence type="ECO:0000313" key="1">
    <source>
        <dbReference type="EMBL" id="KAK2159239.1"/>
    </source>
</evidence>